<dbReference type="InterPro" id="IPR050640">
    <property type="entry name" value="Bact_2-comp_sensor_kinase"/>
</dbReference>
<dbReference type="SMART" id="SM00304">
    <property type="entry name" value="HAMP"/>
    <property type="match status" value="1"/>
</dbReference>
<evidence type="ECO:0000259" key="8">
    <source>
        <dbReference type="PROSITE" id="PS50885"/>
    </source>
</evidence>
<feature type="transmembrane region" description="Helical" evidence="7">
    <location>
        <begin position="293"/>
        <end position="314"/>
    </location>
</feature>
<dbReference type="PANTHER" id="PTHR34220:SF7">
    <property type="entry name" value="SENSOR HISTIDINE KINASE YPDA"/>
    <property type="match status" value="1"/>
</dbReference>
<evidence type="ECO:0000256" key="5">
    <source>
        <dbReference type="ARBA" id="ARBA00022777"/>
    </source>
</evidence>
<dbReference type="Gene3D" id="6.10.340.10">
    <property type="match status" value="1"/>
</dbReference>
<evidence type="ECO:0000256" key="4">
    <source>
        <dbReference type="ARBA" id="ARBA00022679"/>
    </source>
</evidence>
<dbReference type="Gene3D" id="3.30.565.10">
    <property type="entry name" value="Histidine kinase-like ATPase, C-terminal domain"/>
    <property type="match status" value="1"/>
</dbReference>
<dbReference type="CDD" id="cd06225">
    <property type="entry name" value="HAMP"/>
    <property type="match status" value="1"/>
</dbReference>
<feature type="domain" description="HAMP" evidence="8">
    <location>
        <begin position="314"/>
        <end position="366"/>
    </location>
</feature>
<keyword evidence="7" id="KW-0812">Transmembrane</keyword>
<sequence length="607" mass="69848">MMRFFRWLYNQYIRSTQIRLTSSFLLVLLPLVFVSLYANDRSRQIVLDQTLSQAQNNLDSQAAHMDLTLKNVEELSRMIALDKTLLQMLDQAGPELTPQSIIQFTEILNRLWHVTSISQILSEISVYHAKSGTVVSTKNGAKRITLADQKEVYEQLALSSGIGGTYVLPSQKIMKDTTFRELSGSEMVSLVRTMDLSAWSKHSNLLIVTLNKKKLNELILSALPSAGTHLYLFEKDGNIITGSDQPDSGTGFINVKKEGMLRIQAELPSYKWSLVMLQPEQEIYGQTGVVRTYTYLIIVISVLLSLILSWWVFIRIASPLDRLSYGMKELSSGNYDLRLDTTRKDEFGYLMKTYNKMARHQKHLIEDYYEQQLRLASTELKFLQSQINPHFLYNTLDSIYWMAKNYEAEEISEMVLNLSRFFRLSLNKGKEAFTVEETISHLHYYIRVQQIRFLDSFTVSYQIQEESKTIPVYKLLLQPLVENALLHGLERKQGGGELIISSYLEEEYLVLSVQDNGDGINRERLDYIQQELGSLAQNKAAILHDMERTIHDLYGLRNVLIRLKMMYGPKADLQLESEEGVETRITLFIPLDSCKSEFIMDGKERLA</sequence>
<dbReference type="GO" id="GO:0000155">
    <property type="term" value="F:phosphorelay sensor kinase activity"/>
    <property type="evidence" value="ECO:0007669"/>
    <property type="project" value="InterPro"/>
</dbReference>
<reference evidence="9 10" key="1">
    <citation type="submission" date="2017-03" db="EMBL/GenBank/DDBJ databases">
        <title>Paenibacillus larvae genome sequencing.</title>
        <authorList>
            <person name="Dingman D.W."/>
        </authorList>
    </citation>
    <scope>NUCLEOTIDE SEQUENCE [LARGE SCALE GENOMIC DNA]</scope>
    <source>
        <strain evidence="9 10">SAG 10367</strain>
    </source>
</reference>
<dbReference type="Pfam" id="PF02518">
    <property type="entry name" value="HATPase_c"/>
    <property type="match status" value="1"/>
</dbReference>
<dbReference type="InterPro" id="IPR036890">
    <property type="entry name" value="HATPase_C_sf"/>
</dbReference>
<dbReference type="InterPro" id="IPR003594">
    <property type="entry name" value="HATPase_dom"/>
</dbReference>
<dbReference type="PANTHER" id="PTHR34220">
    <property type="entry name" value="SENSOR HISTIDINE KINASE YPDA"/>
    <property type="match status" value="1"/>
</dbReference>
<dbReference type="InterPro" id="IPR010559">
    <property type="entry name" value="Sig_transdc_His_kin_internal"/>
</dbReference>
<dbReference type="EMBL" id="CP020557">
    <property type="protein sequence ID" value="ARF70133.1"/>
    <property type="molecule type" value="Genomic_DNA"/>
</dbReference>
<keyword evidence="3" id="KW-0597">Phosphoprotein</keyword>
<dbReference type="Pfam" id="PF06580">
    <property type="entry name" value="His_kinase"/>
    <property type="match status" value="1"/>
</dbReference>
<evidence type="ECO:0000256" key="6">
    <source>
        <dbReference type="ARBA" id="ARBA00023136"/>
    </source>
</evidence>
<keyword evidence="7" id="KW-1133">Transmembrane helix</keyword>
<evidence type="ECO:0000256" key="7">
    <source>
        <dbReference type="SAM" id="Phobius"/>
    </source>
</evidence>
<accession>A0A1V0UY95</accession>
<keyword evidence="5 9" id="KW-0418">Kinase</keyword>
<organism evidence="9 10">
    <name type="scientific">Paenibacillus larvae subsp. pulvifaciens</name>
    <dbReference type="NCBI Taxonomy" id="1477"/>
    <lineage>
        <taxon>Bacteria</taxon>
        <taxon>Bacillati</taxon>
        <taxon>Bacillota</taxon>
        <taxon>Bacilli</taxon>
        <taxon>Bacillales</taxon>
        <taxon>Paenibacillaceae</taxon>
        <taxon>Paenibacillus</taxon>
    </lineage>
</organism>
<dbReference type="SUPFAM" id="SSF55874">
    <property type="entry name" value="ATPase domain of HSP90 chaperone/DNA topoisomerase II/histidine kinase"/>
    <property type="match status" value="1"/>
</dbReference>
<evidence type="ECO:0000256" key="3">
    <source>
        <dbReference type="ARBA" id="ARBA00022553"/>
    </source>
</evidence>
<dbReference type="RefSeq" id="WP_083041367.1">
    <property type="nucleotide sequence ID" value="NZ_CP020557.1"/>
</dbReference>
<evidence type="ECO:0000313" key="10">
    <source>
        <dbReference type="Proteomes" id="UP000192727"/>
    </source>
</evidence>
<evidence type="ECO:0000313" key="9">
    <source>
        <dbReference type="EMBL" id="ARF70133.1"/>
    </source>
</evidence>
<proteinExistence type="predicted"/>
<keyword evidence="2" id="KW-1003">Cell membrane</keyword>
<protein>
    <submittedName>
        <fullName evidence="9">Two-component sensor histidine kinase</fullName>
    </submittedName>
</protein>
<dbReference type="Proteomes" id="UP000192727">
    <property type="component" value="Chromosome"/>
</dbReference>
<evidence type="ECO:0000256" key="1">
    <source>
        <dbReference type="ARBA" id="ARBA00004651"/>
    </source>
</evidence>
<dbReference type="AlphaFoldDB" id="A0A1V0UY95"/>
<keyword evidence="4" id="KW-0808">Transferase</keyword>
<name>A0A1V0UY95_9BACL</name>
<dbReference type="SUPFAM" id="SSF158472">
    <property type="entry name" value="HAMP domain-like"/>
    <property type="match status" value="1"/>
</dbReference>
<dbReference type="InterPro" id="IPR003660">
    <property type="entry name" value="HAMP_dom"/>
</dbReference>
<dbReference type="GO" id="GO:0005886">
    <property type="term" value="C:plasma membrane"/>
    <property type="evidence" value="ECO:0007669"/>
    <property type="project" value="UniProtKB-SubCell"/>
</dbReference>
<keyword evidence="6 7" id="KW-0472">Membrane</keyword>
<dbReference type="Pfam" id="PF00672">
    <property type="entry name" value="HAMP"/>
    <property type="match status" value="1"/>
</dbReference>
<comment type="subcellular location">
    <subcellularLocation>
        <location evidence="1">Cell membrane</location>
        <topology evidence="1">Multi-pass membrane protein</topology>
    </subcellularLocation>
</comment>
<gene>
    <name evidence="9" type="ORF">B7C51_23245</name>
</gene>
<dbReference type="PROSITE" id="PS50885">
    <property type="entry name" value="HAMP"/>
    <property type="match status" value="1"/>
</dbReference>
<evidence type="ECO:0000256" key="2">
    <source>
        <dbReference type="ARBA" id="ARBA00022475"/>
    </source>
</evidence>